<proteinExistence type="predicted"/>
<gene>
    <name evidence="2" type="ORF">AB0I59_27680</name>
</gene>
<evidence type="ECO:0000313" key="3">
    <source>
        <dbReference type="Proteomes" id="UP001551675"/>
    </source>
</evidence>
<accession>A0ABV3GL89</accession>
<protein>
    <submittedName>
        <fullName evidence="2">Uncharacterized protein</fullName>
    </submittedName>
</protein>
<keyword evidence="3" id="KW-1185">Reference proteome</keyword>
<dbReference type="EMBL" id="JBFALK010000016">
    <property type="protein sequence ID" value="MEV0972400.1"/>
    <property type="molecule type" value="Genomic_DNA"/>
</dbReference>
<evidence type="ECO:0000256" key="1">
    <source>
        <dbReference type="SAM" id="MobiDB-lite"/>
    </source>
</evidence>
<name>A0ABV3GL89_MICGL</name>
<dbReference type="Proteomes" id="UP001551675">
    <property type="component" value="Unassembled WGS sequence"/>
</dbReference>
<dbReference type="RefSeq" id="WP_061252686.1">
    <property type="nucleotide sequence ID" value="NZ_JBFALK010000016.1"/>
</dbReference>
<feature type="region of interest" description="Disordered" evidence="1">
    <location>
        <begin position="34"/>
        <end position="57"/>
    </location>
</feature>
<comment type="caution">
    <text evidence="2">The sequence shown here is derived from an EMBL/GenBank/DDBJ whole genome shotgun (WGS) entry which is preliminary data.</text>
</comment>
<sequence>MKLRVGQTLKSLVDTTGLVVVRCPDQDLSVTCGGHEMSPDAPGERVPAVGGPNGSGLQLGKRYTVDGTDVELLCVQGGEHSVAVDGTEVVQKSAKPLPASD</sequence>
<evidence type="ECO:0000313" key="2">
    <source>
        <dbReference type="EMBL" id="MEV0972400.1"/>
    </source>
</evidence>
<organism evidence="2 3">
    <name type="scientific">Microtetraspora glauca</name>
    <dbReference type="NCBI Taxonomy" id="1996"/>
    <lineage>
        <taxon>Bacteria</taxon>
        <taxon>Bacillati</taxon>
        <taxon>Actinomycetota</taxon>
        <taxon>Actinomycetes</taxon>
        <taxon>Streptosporangiales</taxon>
        <taxon>Streptosporangiaceae</taxon>
        <taxon>Microtetraspora</taxon>
    </lineage>
</organism>
<reference evidence="2 3" key="1">
    <citation type="submission" date="2024-06" db="EMBL/GenBank/DDBJ databases">
        <title>The Natural Products Discovery Center: Release of the First 8490 Sequenced Strains for Exploring Actinobacteria Biosynthetic Diversity.</title>
        <authorList>
            <person name="Kalkreuter E."/>
            <person name="Kautsar S.A."/>
            <person name="Yang D."/>
            <person name="Bader C.D."/>
            <person name="Teijaro C.N."/>
            <person name="Fluegel L."/>
            <person name="Davis C.M."/>
            <person name="Simpson J.R."/>
            <person name="Lauterbach L."/>
            <person name="Steele A.D."/>
            <person name="Gui C."/>
            <person name="Meng S."/>
            <person name="Li G."/>
            <person name="Viehrig K."/>
            <person name="Ye F."/>
            <person name="Su P."/>
            <person name="Kiefer A.F."/>
            <person name="Nichols A."/>
            <person name="Cepeda A.J."/>
            <person name="Yan W."/>
            <person name="Fan B."/>
            <person name="Jiang Y."/>
            <person name="Adhikari A."/>
            <person name="Zheng C.-J."/>
            <person name="Schuster L."/>
            <person name="Cowan T.M."/>
            <person name="Smanski M.J."/>
            <person name="Chevrette M.G."/>
            <person name="De Carvalho L.P.S."/>
            <person name="Shen B."/>
        </authorList>
    </citation>
    <scope>NUCLEOTIDE SEQUENCE [LARGE SCALE GENOMIC DNA]</scope>
    <source>
        <strain evidence="2 3">NPDC050100</strain>
    </source>
</reference>